<feature type="domain" description="PAS" evidence="3">
    <location>
        <begin position="10"/>
        <end position="83"/>
    </location>
</feature>
<evidence type="ECO:0000259" key="3">
    <source>
        <dbReference type="PROSITE" id="PS50112"/>
    </source>
</evidence>
<dbReference type="Pfam" id="PF00990">
    <property type="entry name" value="GGDEF"/>
    <property type="match status" value="1"/>
</dbReference>
<sequence>MQASSVDEFDSTTYKTLLESTKAIPWKIDWASKQFSYIGPQIERLLGWPQASWKSVEDWAMRMHPDDRENIVNFCVERSLLGEDHEADYRAMTATGDYVWIRDVVHVIRLPDGSPEALVGFMFDISERKRTEQQLLEMQKKLEVLSYQDGLTGVANRRMFDSMLEAEWMEAKRSQQPLSLIMIDIDYFKQYNDYYGHLQGDEILKCVARLLNNACLRAKDFFARFGGEEFALILPETNESSAKKIAERCRNLIFKEQIPHAQSGVSQILTISMGIGTIVPTMHDERNTFLEMVDTLMYQAKNEGRNRIVQAQTRT</sequence>
<feature type="domain" description="GGDEF" evidence="5">
    <location>
        <begin position="176"/>
        <end position="313"/>
    </location>
</feature>
<dbReference type="EC" id="2.7.7.65" evidence="1"/>
<dbReference type="CDD" id="cd01949">
    <property type="entry name" value="GGDEF"/>
    <property type="match status" value="1"/>
</dbReference>
<dbReference type="InterPro" id="IPR050469">
    <property type="entry name" value="Diguanylate_Cyclase"/>
</dbReference>
<dbReference type="InterPro" id="IPR000160">
    <property type="entry name" value="GGDEF_dom"/>
</dbReference>
<keyword evidence="7" id="KW-1185">Reference proteome</keyword>
<dbReference type="GO" id="GO:0052621">
    <property type="term" value="F:diguanylate cyclase activity"/>
    <property type="evidence" value="ECO:0007669"/>
    <property type="project" value="UniProtKB-EC"/>
</dbReference>
<dbReference type="InterPro" id="IPR013655">
    <property type="entry name" value="PAS_fold_3"/>
</dbReference>
<feature type="domain" description="PAC" evidence="4">
    <location>
        <begin position="85"/>
        <end position="137"/>
    </location>
</feature>
<dbReference type="NCBIfam" id="TIGR00254">
    <property type="entry name" value="GGDEF"/>
    <property type="match status" value="1"/>
</dbReference>
<evidence type="ECO:0000259" key="4">
    <source>
        <dbReference type="PROSITE" id="PS50113"/>
    </source>
</evidence>
<dbReference type="Gene3D" id="3.30.70.270">
    <property type="match status" value="1"/>
</dbReference>
<dbReference type="PANTHER" id="PTHR45138">
    <property type="entry name" value="REGULATORY COMPONENTS OF SENSORY TRANSDUCTION SYSTEM"/>
    <property type="match status" value="1"/>
</dbReference>
<keyword evidence="6" id="KW-0548">Nucleotidyltransferase</keyword>
<reference evidence="7" key="1">
    <citation type="journal article" date="2019" name="Int. J. Syst. Evol. Microbiol.">
        <title>The Global Catalogue of Microorganisms (GCM) 10K type strain sequencing project: providing services to taxonomists for standard genome sequencing and annotation.</title>
        <authorList>
            <consortium name="The Broad Institute Genomics Platform"/>
            <consortium name="The Broad Institute Genome Sequencing Center for Infectious Disease"/>
            <person name="Wu L."/>
            <person name="Ma J."/>
        </authorList>
    </citation>
    <scope>NUCLEOTIDE SEQUENCE [LARGE SCALE GENOMIC DNA]</scope>
    <source>
        <strain evidence="7">VKM B-3159</strain>
    </source>
</reference>
<evidence type="ECO:0000313" key="6">
    <source>
        <dbReference type="EMBL" id="MDP8567427.1"/>
    </source>
</evidence>
<proteinExistence type="predicted"/>
<dbReference type="PROSITE" id="PS50113">
    <property type="entry name" value="PAC"/>
    <property type="match status" value="1"/>
</dbReference>
<dbReference type="SMART" id="SM00086">
    <property type="entry name" value="PAC"/>
    <property type="match status" value="1"/>
</dbReference>
<evidence type="ECO:0000259" key="5">
    <source>
        <dbReference type="PROSITE" id="PS50887"/>
    </source>
</evidence>
<dbReference type="NCBIfam" id="TIGR00229">
    <property type="entry name" value="sensory_box"/>
    <property type="match status" value="1"/>
</dbReference>
<dbReference type="InterPro" id="IPR029787">
    <property type="entry name" value="Nucleotide_cyclase"/>
</dbReference>
<accession>A0ABT9JS88</accession>
<dbReference type="PANTHER" id="PTHR45138:SF9">
    <property type="entry name" value="DIGUANYLATE CYCLASE DGCM-RELATED"/>
    <property type="match status" value="1"/>
</dbReference>
<evidence type="ECO:0000256" key="2">
    <source>
        <dbReference type="ARBA" id="ARBA00034247"/>
    </source>
</evidence>
<dbReference type="Pfam" id="PF08447">
    <property type="entry name" value="PAS_3"/>
    <property type="match status" value="1"/>
</dbReference>
<evidence type="ECO:0000313" key="7">
    <source>
        <dbReference type="Proteomes" id="UP001225906"/>
    </source>
</evidence>
<dbReference type="SUPFAM" id="SSF55785">
    <property type="entry name" value="PYP-like sensor domain (PAS domain)"/>
    <property type="match status" value="1"/>
</dbReference>
<keyword evidence="6" id="KW-0808">Transferase</keyword>
<dbReference type="RefSeq" id="WP_306389224.1">
    <property type="nucleotide sequence ID" value="NZ_JAVCAP010000013.1"/>
</dbReference>
<comment type="catalytic activity">
    <reaction evidence="2">
        <text>2 GTP = 3',3'-c-di-GMP + 2 diphosphate</text>
        <dbReference type="Rhea" id="RHEA:24898"/>
        <dbReference type="ChEBI" id="CHEBI:33019"/>
        <dbReference type="ChEBI" id="CHEBI:37565"/>
        <dbReference type="ChEBI" id="CHEBI:58805"/>
        <dbReference type="EC" id="2.7.7.65"/>
    </reaction>
</comment>
<dbReference type="PROSITE" id="PS50112">
    <property type="entry name" value="PAS"/>
    <property type="match status" value="1"/>
</dbReference>
<comment type="caution">
    <text evidence="6">The sequence shown here is derived from an EMBL/GenBank/DDBJ whole genome shotgun (WGS) entry which is preliminary data.</text>
</comment>
<dbReference type="PROSITE" id="PS50887">
    <property type="entry name" value="GGDEF"/>
    <property type="match status" value="1"/>
</dbReference>
<organism evidence="6 7">
    <name type="scientific">Methylophilus aquaticus</name>
    <dbReference type="NCBI Taxonomy" id="1971610"/>
    <lineage>
        <taxon>Bacteria</taxon>
        <taxon>Pseudomonadati</taxon>
        <taxon>Pseudomonadota</taxon>
        <taxon>Betaproteobacteria</taxon>
        <taxon>Nitrosomonadales</taxon>
        <taxon>Methylophilaceae</taxon>
        <taxon>Methylophilus</taxon>
    </lineage>
</organism>
<dbReference type="CDD" id="cd00130">
    <property type="entry name" value="PAS"/>
    <property type="match status" value="1"/>
</dbReference>
<gene>
    <name evidence="6" type="ORF">Q9291_06160</name>
</gene>
<protein>
    <recommendedName>
        <fullName evidence="1">diguanylate cyclase</fullName>
        <ecNumber evidence="1">2.7.7.65</ecNumber>
    </recommendedName>
</protein>
<dbReference type="InterPro" id="IPR035965">
    <property type="entry name" value="PAS-like_dom_sf"/>
</dbReference>
<dbReference type="Gene3D" id="3.30.450.20">
    <property type="entry name" value="PAS domain"/>
    <property type="match status" value="1"/>
</dbReference>
<dbReference type="SUPFAM" id="SSF55073">
    <property type="entry name" value="Nucleotide cyclase"/>
    <property type="match status" value="1"/>
</dbReference>
<dbReference type="InterPro" id="IPR043128">
    <property type="entry name" value="Rev_trsase/Diguanyl_cyclase"/>
</dbReference>
<dbReference type="InterPro" id="IPR000014">
    <property type="entry name" value="PAS"/>
</dbReference>
<dbReference type="InterPro" id="IPR001610">
    <property type="entry name" value="PAC"/>
</dbReference>
<dbReference type="InterPro" id="IPR000700">
    <property type="entry name" value="PAS-assoc_C"/>
</dbReference>
<dbReference type="SMART" id="SM00267">
    <property type="entry name" value="GGDEF"/>
    <property type="match status" value="1"/>
</dbReference>
<evidence type="ECO:0000256" key="1">
    <source>
        <dbReference type="ARBA" id="ARBA00012528"/>
    </source>
</evidence>
<dbReference type="Proteomes" id="UP001225906">
    <property type="component" value="Unassembled WGS sequence"/>
</dbReference>
<dbReference type="EMBL" id="JAVCAP010000013">
    <property type="protein sequence ID" value="MDP8567427.1"/>
    <property type="molecule type" value="Genomic_DNA"/>
</dbReference>
<name>A0ABT9JS88_9PROT</name>